<feature type="transmembrane region" description="Helical" evidence="9">
    <location>
        <begin position="376"/>
        <end position="400"/>
    </location>
</feature>
<dbReference type="InterPro" id="IPR001807">
    <property type="entry name" value="ClC"/>
</dbReference>
<dbReference type="GO" id="GO:0005247">
    <property type="term" value="F:voltage-gated chloride channel activity"/>
    <property type="evidence" value="ECO:0007669"/>
    <property type="project" value="TreeGrafter"/>
</dbReference>
<dbReference type="InterPro" id="IPR046342">
    <property type="entry name" value="CBS_dom_sf"/>
</dbReference>
<keyword evidence="7 9" id="KW-0868">Chloride</keyword>
<dbReference type="GO" id="GO:0005769">
    <property type="term" value="C:early endosome"/>
    <property type="evidence" value="ECO:0007669"/>
    <property type="project" value="TreeGrafter"/>
</dbReference>
<evidence type="ECO:0000256" key="4">
    <source>
        <dbReference type="ARBA" id="ARBA00022989"/>
    </source>
</evidence>
<dbReference type="Proteomes" id="UP001328107">
    <property type="component" value="Unassembled WGS sequence"/>
</dbReference>
<dbReference type="GO" id="GO:0010008">
    <property type="term" value="C:endosome membrane"/>
    <property type="evidence" value="ECO:0007669"/>
    <property type="project" value="UniProtKB-SubCell"/>
</dbReference>
<dbReference type="EMBL" id="BTRK01000002">
    <property type="protein sequence ID" value="GMR38782.1"/>
    <property type="molecule type" value="Genomic_DNA"/>
</dbReference>
<feature type="transmembrane region" description="Helical" evidence="9">
    <location>
        <begin position="268"/>
        <end position="292"/>
    </location>
</feature>
<keyword evidence="8" id="KW-0129">CBS domain</keyword>
<evidence type="ECO:0000256" key="1">
    <source>
        <dbReference type="ARBA" id="ARBA00004337"/>
    </source>
</evidence>
<proteinExistence type="inferred from homology"/>
<feature type="domain" description="CBS" evidence="10">
    <location>
        <begin position="715"/>
        <end position="783"/>
    </location>
</feature>
<dbReference type="GO" id="GO:0005794">
    <property type="term" value="C:Golgi apparatus"/>
    <property type="evidence" value="ECO:0007669"/>
    <property type="project" value="TreeGrafter"/>
</dbReference>
<dbReference type="FunFam" id="1.10.3080.10:FF:000011">
    <property type="entry name" value="Chloride channel protein"/>
    <property type="match status" value="1"/>
</dbReference>
<dbReference type="AlphaFoldDB" id="A0AAN4ZCP0"/>
<keyword evidence="12" id="KW-1185">Reference proteome</keyword>
<evidence type="ECO:0000256" key="2">
    <source>
        <dbReference type="ARBA" id="ARBA00022448"/>
    </source>
</evidence>
<dbReference type="Gene3D" id="3.10.580.20">
    <property type="match status" value="1"/>
</dbReference>
<feature type="transmembrane region" description="Helical" evidence="9">
    <location>
        <begin position="546"/>
        <end position="565"/>
    </location>
</feature>
<feature type="transmembrane region" description="Helical" evidence="9">
    <location>
        <begin position="630"/>
        <end position="655"/>
    </location>
</feature>
<evidence type="ECO:0000256" key="9">
    <source>
        <dbReference type="RuleBase" id="RU361221"/>
    </source>
</evidence>
<keyword evidence="3 9" id="KW-0812">Transmembrane</keyword>
<evidence type="ECO:0000313" key="11">
    <source>
        <dbReference type="EMBL" id="GMR38782.1"/>
    </source>
</evidence>
<gene>
    <name evidence="11" type="ORF">PMAYCL1PPCAC_08977</name>
</gene>
<dbReference type="PRINTS" id="PR00762">
    <property type="entry name" value="CLCHANNEL"/>
</dbReference>
<dbReference type="SMART" id="SM00116">
    <property type="entry name" value="CBS"/>
    <property type="match status" value="2"/>
</dbReference>
<dbReference type="GO" id="GO:0008021">
    <property type="term" value="C:synaptic vesicle"/>
    <property type="evidence" value="ECO:0007669"/>
    <property type="project" value="TreeGrafter"/>
</dbReference>
<dbReference type="PANTHER" id="PTHR45711">
    <property type="entry name" value="CHLORIDE CHANNEL PROTEIN"/>
    <property type="match status" value="1"/>
</dbReference>
<dbReference type="SUPFAM" id="SSF81340">
    <property type="entry name" value="Clc chloride channel"/>
    <property type="match status" value="1"/>
</dbReference>
<dbReference type="GO" id="GO:0005886">
    <property type="term" value="C:plasma membrane"/>
    <property type="evidence" value="ECO:0007669"/>
    <property type="project" value="TreeGrafter"/>
</dbReference>
<evidence type="ECO:0000256" key="7">
    <source>
        <dbReference type="ARBA" id="ARBA00023214"/>
    </source>
</evidence>
<keyword evidence="2 9" id="KW-0813">Transport</keyword>
<comment type="subcellular location">
    <subcellularLocation>
        <location evidence="1">Endosome membrane</location>
        <topology evidence="1">Multi-pass membrane protein</topology>
    </subcellularLocation>
    <subcellularLocation>
        <location evidence="9">Membrane</location>
        <topology evidence="9">Multi-pass membrane protein</topology>
    </subcellularLocation>
</comment>
<evidence type="ECO:0000256" key="5">
    <source>
        <dbReference type="ARBA" id="ARBA00023065"/>
    </source>
</evidence>
<dbReference type="SUPFAM" id="SSF54631">
    <property type="entry name" value="CBS-domain pair"/>
    <property type="match status" value="1"/>
</dbReference>
<evidence type="ECO:0000256" key="3">
    <source>
        <dbReference type="ARBA" id="ARBA00022692"/>
    </source>
</evidence>
<dbReference type="Gene3D" id="1.10.3080.10">
    <property type="entry name" value="Clc chloride channel"/>
    <property type="match status" value="1"/>
</dbReference>
<feature type="transmembrane region" description="Helical" evidence="9">
    <location>
        <begin position="450"/>
        <end position="471"/>
    </location>
</feature>
<evidence type="ECO:0000256" key="8">
    <source>
        <dbReference type="PROSITE-ProRule" id="PRU00703"/>
    </source>
</evidence>
<feature type="domain" description="CBS" evidence="10">
    <location>
        <begin position="823"/>
        <end position="879"/>
    </location>
</feature>
<comment type="similarity">
    <text evidence="9">Belongs to the chloride channel (TC 2.A.49) family.</text>
</comment>
<accession>A0AAN4ZCP0</accession>
<comment type="caution">
    <text evidence="11">The sequence shown here is derived from an EMBL/GenBank/DDBJ whole genome shotgun (WGS) entry which is preliminary data.</text>
</comment>
<evidence type="ECO:0000259" key="10">
    <source>
        <dbReference type="PROSITE" id="PS51371"/>
    </source>
</evidence>
<dbReference type="CDD" id="cd03684">
    <property type="entry name" value="ClC_3_like"/>
    <property type="match status" value="1"/>
</dbReference>
<organism evidence="11 12">
    <name type="scientific">Pristionchus mayeri</name>
    <dbReference type="NCBI Taxonomy" id="1317129"/>
    <lineage>
        <taxon>Eukaryota</taxon>
        <taxon>Metazoa</taxon>
        <taxon>Ecdysozoa</taxon>
        <taxon>Nematoda</taxon>
        <taxon>Chromadorea</taxon>
        <taxon>Rhabditida</taxon>
        <taxon>Rhabditina</taxon>
        <taxon>Diplogasteromorpha</taxon>
        <taxon>Diplogasteroidea</taxon>
        <taxon>Neodiplogasteridae</taxon>
        <taxon>Pristionchus</taxon>
    </lineage>
</organism>
<evidence type="ECO:0000313" key="12">
    <source>
        <dbReference type="Proteomes" id="UP001328107"/>
    </source>
</evidence>
<dbReference type="PANTHER" id="PTHR45711:SF6">
    <property type="entry name" value="CHLORIDE CHANNEL PROTEIN"/>
    <property type="match status" value="1"/>
</dbReference>
<keyword evidence="5 9" id="KW-0406">Ion transport</keyword>
<dbReference type="InterPro" id="IPR000644">
    <property type="entry name" value="CBS_dom"/>
</dbReference>
<comment type="caution">
    <text evidence="9">Lacks conserved residue(s) required for the propagation of feature annotation.</text>
</comment>
<dbReference type="Pfam" id="PF00654">
    <property type="entry name" value="Voltage_CLC"/>
    <property type="match status" value="1"/>
</dbReference>
<reference evidence="12" key="1">
    <citation type="submission" date="2022-10" db="EMBL/GenBank/DDBJ databases">
        <title>Genome assembly of Pristionchus species.</title>
        <authorList>
            <person name="Yoshida K."/>
            <person name="Sommer R.J."/>
        </authorList>
    </citation>
    <scope>NUCLEOTIDE SEQUENCE [LARGE SCALE GENOMIC DNA]</scope>
    <source>
        <strain evidence="12">RS5460</strain>
    </source>
</reference>
<dbReference type="CDD" id="cd04591">
    <property type="entry name" value="CBS_pair_voltage-gated_CLC_euk_bac"/>
    <property type="match status" value="1"/>
</dbReference>
<keyword evidence="4 9" id="KW-1133">Transmembrane helix</keyword>
<feature type="transmembrane region" description="Helical" evidence="9">
    <location>
        <begin position="190"/>
        <end position="210"/>
    </location>
</feature>
<keyword evidence="6 9" id="KW-0472">Membrane</keyword>
<dbReference type="Pfam" id="PF00571">
    <property type="entry name" value="CBS"/>
    <property type="match status" value="2"/>
</dbReference>
<feature type="transmembrane region" description="Helical" evidence="9">
    <location>
        <begin position="348"/>
        <end position="364"/>
    </location>
</feature>
<dbReference type="Gene3D" id="3.10.580.10">
    <property type="entry name" value="CBS-domain"/>
    <property type="match status" value="1"/>
</dbReference>
<dbReference type="PROSITE" id="PS51371">
    <property type="entry name" value="CBS"/>
    <property type="match status" value="2"/>
</dbReference>
<feature type="transmembrane region" description="Helical" evidence="9">
    <location>
        <begin position="491"/>
        <end position="512"/>
    </location>
</feature>
<dbReference type="InterPro" id="IPR014743">
    <property type="entry name" value="Cl-channel_core"/>
</dbReference>
<sequence length="888" mass="98754">MVVQAARASSSLEAYELLEREHYGTEVINRRYPRRSESVPKALARWMQRLLGSDGEEDFESVSLISSPVRASSAQNRRFLSFGMERRRRNNHMDESDDDMRPGANANDEVIFADPGSGGGARARLEQRSNRADEEEMQLDPLPPMFSKYGDFHTIDWQRDLARDRLRHKLINNRSKDFPLGLLKSAWDAGAGWICVLLVGIAAGATAGVIDVAARWMSDLKDGVCADRFWLDREHCCWSSNDTIYKDSDCSAWTTWPEMFNYYSKSPFSYLVELFFFVAWAVGMSTLAVLLVKVFAPYACGSGIPEIKCILSGFIIRGYLGKWTFLIKSVGLILASASGLSLGKEGPMVHLACCIGNIISYLFPKYGQNEAKKREILSASAAAGVSVAFGAPIGGVMFSLEEASYYFPQKTMWRSFFCALVAGIVLRLVNPFGSDQTSLFHVDYMVKWTFIELIPFGLLGIFGGLVGSLFTSLNIRWCRVRKGNKLVGGNPIYEVMLVTFATAVISYFNPYLHKSGTAVIKQLFDRCGPEDYMVELCEYRNVDGEVYFGSAFASVFWQLSVALIMKFVFTIFTFGIKIPCGLFVPSLVMGAISGRMLAMLTEGFLRAVQDEAGTSVFSCQIGKDCMMPGLYAMVGAAAVLGGMTRMTVSLVVIMFELTGSLEFIVPTMVAVMFAKWVGDATHKQGMYEAHIELNGYPFLDNKGEYPYSTTAYQVMRPSADRSEGGKELAVIVQDAMTLGEIEQLMRDTQYNGFPVVVSRESMYLVGYVTRRELQLALHSARQSQPYVVTASIVYFTAPGQASVMQHGGELSSSSLAPLRLRRIIDLAPMTVTDQMPMETIIDMFRKLGLRQLLVTRSGKVLGIITKKDILHFMRNASDLESITNPNFK</sequence>
<name>A0AAN4ZCP0_9BILA</name>
<evidence type="ECO:0000256" key="6">
    <source>
        <dbReference type="ARBA" id="ARBA00023136"/>
    </source>
</evidence>
<protein>
    <recommendedName>
        <fullName evidence="9">Chloride channel protein</fullName>
    </recommendedName>
</protein>